<dbReference type="InterPro" id="IPR055348">
    <property type="entry name" value="DctQ"/>
</dbReference>
<sequence>MIALFERLLLRAIEAVCIALLLALTGAVIYSTTMRYLGASPSWYDELASVMLAWLTYFGATYAVFMRHHMSFSGLVTAMPRGLAVALTAFSELLVIAFFAIVAWYGYAVLAVAKWDSLLSLPWMTLDIVQSVIPITSGLMIIGTLLTLPRTLRDAAAGVDREHAEIEHAIAEAEEEAQAMHAREGTR</sequence>
<evidence type="ECO:0000256" key="2">
    <source>
        <dbReference type="ARBA" id="ARBA00022448"/>
    </source>
</evidence>
<evidence type="ECO:0000313" key="13">
    <source>
        <dbReference type="Proteomes" id="UP000048926"/>
    </source>
</evidence>
<evidence type="ECO:0000256" key="10">
    <source>
        <dbReference type="SAM" id="Coils"/>
    </source>
</evidence>
<feature type="transmembrane region" description="Helical" evidence="9">
    <location>
        <begin position="128"/>
        <end position="148"/>
    </location>
</feature>
<dbReference type="PANTHER" id="PTHR35011:SF2">
    <property type="entry name" value="2,3-DIKETO-L-GULONATE TRAP TRANSPORTER SMALL PERMEASE PROTEIN YIAM"/>
    <property type="match status" value="1"/>
</dbReference>
<evidence type="ECO:0000259" key="11">
    <source>
        <dbReference type="Pfam" id="PF04290"/>
    </source>
</evidence>
<organism evidence="12 13">
    <name type="scientific">Roseibium aggregatum</name>
    <dbReference type="NCBI Taxonomy" id="187304"/>
    <lineage>
        <taxon>Bacteria</taxon>
        <taxon>Pseudomonadati</taxon>
        <taxon>Pseudomonadota</taxon>
        <taxon>Alphaproteobacteria</taxon>
        <taxon>Hyphomicrobiales</taxon>
        <taxon>Stappiaceae</taxon>
        <taxon>Roseibium</taxon>
    </lineage>
</organism>
<keyword evidence="5 9" id="KW-0812">Transmembrane</keyword>
<evidence type="ECO:0000256" key="7">
    <source>
        <dbReference type="ARBA" id="ARBA00023136"/>
    </source>
</evidence>
<comment type="function">
    <text evidence="9">Part of the tripartite ATP-independent periplasmic (TRAP) transport system.</text>
</comment>
<dbReference type="OrthoDB" id="5801785at2"/>
<comment type="subcellular location">
    <subcellularLocation>
        <location evidence="1 9">Cell inner membrane</location>
        <topology evidence="1 9">Multi-pass membrane protein</topology>
    </subcellularLocation>
</comment>
<dbReference type="STRING" id="187304.B0E33_22945"/>
<dbReference type="Pfam" id="PF04290">
    <property type="entry name" value="DctQ"/>
    <property type="match status" value="1"/>
</dbReference>
<protein>
    <recommendedName>
        <fullName evidence="9">TRAP transporter small permease protein</fullName>
    </recommendedName>
</protein>
<evidence type="ECO:0000256" key="4">
    <source>
        <dbReference type="ARBA" id="ARBA00022519"/>
    </source>
</evidence>
<evidence type="ECO:0000256" key="8">
    <source>
        <dbReference type="ARBA" id="ARBA00038436"/>
    </source>
</evidence>
<feature type="transmembrane region" description="Helical" evidence="9">
    <location>
        <begin position="85"/>
        <end position="108"/>
    </location>
</feature>
<comment type="similarity">
    <text evidence="8 9">Belongs to the TRAP transporter small permease family.</text>
</comment>
<evidence type="ECO:0000256" key="1">
    <source>
        <dbReference type="ARBA" id="ARBA00004429"/>
    </source>
</evidence>
<dbReference type="AlphaFoldDB" id="A0A0M6XYV2"/>
<keyword evidence="3" id="KW-1003">Cell membrane</keyword>
<keyword evidence="10" id="KW-0175">Coiled coil</keyword>
<name>A0A0M6XYV2_9HYPH</name>
<comment type="subunit">
    <text evidence="9">The complex comprises the extracytoplasmic solute receptor protein and the two transmembrane proteins.</text>
</comment>
<dbReference type="GO" id="GO:0015740">
    <property type="term" value="P:C4-dicarboxylate transport"/>
    <property type="evidence" value="ECO:0007669"/>
    <property type="project" value="TreeGrafter"/>
</dbReference>
<feature type="domain" description="Tripartite ATP-independent periplasmic transporters DctQ component" evidence="11">
    <location>
        <begin position="25"/>
        <end position="153"/>
    </location>
</feature>
<dbReference type="GO" id="GO:0005886">
    <property type="term" value="C:plasma membrane"/>
    <property type="evidence" value="ECO:0007669"/>
    <property type="project" value="UniProtKB-SubCell"/>
</dbReference>
<dbReference type="EMBL" id="CXST01000001">
    <property type="protein sequence ID" value="CTQ43015.1"/>
    <property type="molecule type" value="Genomic_DNA"/>
</dbReference>
<evidence type="ECO:0000313" key="12">
    <source>
        <dbReference type="EMBL" id="CTQ43015.1"/>
    </source>
</evidence>
<gene>
    <name evidence="12" type="ORF">LAL4801_01452</name>
</gene>
<keyword evidence="6 9" id="KW-1133">Transmembrane helix</keyword>
<evidence type="ECO:0000256" key="6">
    <source>
        <dbReference type="ARBA" id="ARBA00022989"/>
    </source>
</evidence>
<dbReference type="Proteomes" id="UP000048926">
    <property type="component" value="Unassembled WGS sequence"/>
</dbReference>
<proteinExistence type="inferred from homology"/>
<keyword evidence="2 9" id="KW-0813">Transport</keyword>
<dbReference type="InterPro" id="IPR007387">
    <property type="entry name" value="TRAP_DctQ"/>
</dbReference>
<evidence type="ECO:0000256" key="3">
    <source>
        <dbReference type="ARBA" id="ARBA00022475"/>
    </source>
</evidence>
<keyword evidence="4 9" id="KW-0997">Cell inner membrane</keyword>
<reference evidence="13" key="1">
    <citation type="submission" date="2015-07" db="EMBL/GenBank/DDBJ databases">
        <authorList>
            <person name="Rodrigo-Torres Lidia"/>
            <person name="Arahal R.David."/>
        </authorList>
    </citation>
    <scope>NUCLEOTIDE SEQUENCE [LARGE SCALE GENOMIC DNA]</scope>
    <source>
        <strain evidence="13">CECT 4801</strain>
    </source>
</reference>
<feature type="coiled-coil region" evidence="10">
    <location>
        <begin position="156"/>
        <end position="183"/>
    </location>
</feature>
<feature type="transmembrane region" description="Helical" evidence="9">
    <location>
        <begin position="47"/>
        <end position="65"/>
    </location>
</feature>
<keyword evidence="13" id="KW-1185">Reference proteome</keyword>
<dbReference type="KEGG" id="lagg:B0E33_22945"/>
<dbReference type="PANTHER" id="PTHR35011">
    <property type="entry name" value="2,3-DIKETO-L-GULONATE TRAP TRANSPORTER SMALL PERMEASE PROTEIN YIAM"/>
    <property type="match status" value="1"/>
</dbReference>
<keyword evidence="7 9" id="KW-0472">Membrane</keyword>
<feature type="transmembrane region" description="Helical" evidence="9">
    <location>
        <begin position="12"/>
        <end position="32"/>
    </location>
</feature>
<evidence type="ECO:0000256" key="5">
    <source>
        <dbReference type="ARBA" id="ARBA00022692"/>
    </source>
</evidence>
<dbReference type="GO" id="GO:0022857">
    <property type="term" value="F:transmembrane transporter activity"/>
    <property type="evidence" value="ECO:0007669"/>
    <property type="project" value="UniProtKB-UniRule"/>
</dbReference>
<accession>A0A0M6XYV2</accession>
<evidence type="ECO:0000256" key="9">
    <source>
        <dbReference type="RuleBase" id="RU369079"/>
    </source>
</evidence>
<dbReference type="RefSeq" id="WP_023000844.1">
    <property type="nucleotide sequence ID" value="NZ_CP045627.1"/>
</dbReference>